<dbReference type="OrthoDB" id="4627516at2"/>
<accession>A0A100XIU1</accession>
<sequence>MFGTMWGAVVLFALMAMGEPLRIGAAVLLISRPRPMFNLFLFWLGGIVATVLAGVVVLFLLRDVIGVVTAAAAASGSAIDIMSIQIAVGALALALAPVILLRSAARRKAAAPVGGPDWPTGRGPSVDSSDAPSAFSRLSARVQGVLQGGSPWVAFFIGAWLGPGPPVELVAALTAIVASGATAGTQVGAVVVFALVMFAFAEIPLISHLVAPTRTEAVMMRLHTWVRVHRGRVFAVGLAVLGGYLLGTGLTG</sequence>
<feature type="transmembrane region" description="Helical" evidence="1">
    <location>
        <begin position="232"/>
        <end position="250"/>
    </location>
</feature>
<gene>
    <name evidence="2" type="ORF">RMCT_4384</name>
</gene>
<dbReference type="Proteomes" id="UP000069654">
    <property type="component" value="Unassembled WGS sequence"/>
</dbReference>
<feature type="transmembrane region" description="Helical" evidence="1">
    <location>
        <begin position="183"/>
        <end position="211"/>
    </location>
</feature>
<feature type="transmembrane region" description="Helical" evidence="1">
    <location>
        <begin position="81"/>
        <end position="101"/>
    </location>
</feature>
<evidence type="ECO:0008006" key="4">
    <source>
        <dbReference type="Google" id="ProtNLM"/>
    </source>
</evidence>
<evidence type="ECO:0000313" key="3">
    <source>
        <dbReference type="Proteomes" id="UP000069654"/>
    </source>
</evidence>
<comment type="caution">
    <text evidence="2">The sequence shown here is derived from an EMBL/GenBank/DDBJ whole genome shotgun (WGS) entry which is preliminary data.</text>
</comment>
<feature type="transmembrane region" description="Helical" evidence="1">
    <location>
        <begin position="6"/>
        <end position="30"/>
    </location>
</feature>
<evidence type="ECO:0000313" key="2">
    <source>
        <dbReference type="EMBL" id="GAT17415.1"/>
    </source>
</evidence>
<proteinExistence type="predicted"/>
<dbReference type="InterPro" id="IPR021315">
    <property type="entry name" value="Gap/Sap"/>
</dbReference>
<dbReference type="Pfam" id="PF11139">
    <property type="entry name" value="SfLAP"/>
    <property type="match status" value="1"/>
</dbReference>
<protein>
    <recommendedName>
        <fullName evidence="4">Gap protein</fullName>
    </recommendedName>
</protein>
<feature type="transmembrane region" description="Helical" evidence="1">
    <location>
        <begin position="37"/>
        <end position="61"/>
    </location>
</feature>
<name>A0A100XIU1_MYCTH</name>
<dbReference type="OMA" id="SKPRPMV"/>
<evidence type="ECO:0000256" key="1">
    <source>
        <dbReference type="SAM" id="Phobius"/>
    </source>
</evidence>
<organism evidence="2 3">
    <name type="scientific">Mycolicibacterium thermoresistibile</name>
    <name type="common">Mycobacterium thermoresistibile</name>
    <dbReference type="NCBI Taxonomy" id="1797"/>
    <lineage>
        <taxon>Bacteria</taxon>
        <taxon>Bacillati</taxon>
        <taxon>Actinomycetota</taxon>
        <taxon>Actinomycetes</taxon>
        <taxon>Mycobacteriales</taxon>
        <taxon>Mycobacteriaceae</taxon>
        <taxon>Mycolicibacterium</taxon>
    </lineage>
</organism>
<dbReference type="AlphaFoldDB" id="A0A100XIU1"/>
<reference evidence="3" key="2">
    <citation type="submission" date="2016-02" db="EMBL/GenBank/DDBJ databases">
        <title>Draft genome sequence of five rapidly growing Mycobacterium species.</title>
        <authorList>
            <person name="Katahira K."/>
            <person name="Gotou Y."/>
            <person name="Iida K."/>
            <person name="Ogura Y."/>
            <person name="Hayashi T."/>
        </authorList>
    </citation>
    <scope>NUCLEOTIDE SEQUENCE [LARGE SCALE GENOMIC DNA]</scope>
    <source>
        <strain evidence="3">JCM6362</strain>
    </source>
</reference>
<reference evidence="2 3" key="1">
    <citation type="journal article" date="2016" name="Genome Announc.">
        <title>Draft Genome Sequences of Five Rapidly Growing Mycobacterium Species, M. thermoresistibile, M. fortuitum subsp. acetamidolyticum, M. canariasense, M. brisbanense, and M. novocastrense.</title>
        <authorList>
            <person name="Katahira K."/>
            <person name="Ogura Y."/>
            <person name="Gotoh Y."/>
            <person name="Hayashi T."/>
        </authorList>
    </citation>
    <scope>NUCLEOTIDE SEQUENCE [LARGE SCALE GENOMIC DNA]</scope>
    <source>
        <strain evidence="2 3">JCM6362</strain>
    </source>
</reference>
<keyword evidence="1" id="KW-0472">Membrane</keyword>
<dbReference type="EMBL" id="BCTB01000053">
    <property type="protein sequence ID" value="GAT17415.1"/>
    <property type="molecule type" value="Genomic_DNA"/>
</dbReference>
<keyword evidence="1" id="KW-1133">Transmembrane helix</keyword>
<keyword evidence="1" id="KW-0812">Transmembrane</keyword>
<dbReference type="RefSeq" id="WP_003923472.1">
    <property type="nucleotide sequence ID" value="NZ_BCTB01000053.1"/>
</dbReference>